<evidence type="ECO:0000313" key="1">
    <source>
        <dbReference type="EMBL" id="EHL31897.1"/>
    </source>
</evidence>
<evidence type="ECO:0000313" key="2">
    <source>
        <dbReference type="Proteomes" id="UP000002770"/>
    </source>
</evidence>
<gene>
    <name evidence="1" type="ORF">LDG_6063</name>
</gene>
<dbReference type="InParanoid" id="G9ELR2"/>
<accession>G9ELR2</accession>
<name>G9ELR2_9GAMM</name>
<dbReference type="EMBL" id="JH413808">
    <property type="protein sequence ID" value="EHL31897.1"/>
    <property type="molecule type" value="Genomic_DNA"/>
</dbReference>
<dbReference type="AlphaFoldDB" id="G9ELR2"/>
<dbReference type="HOGENOM" id="CLU_2807143_0_0_6"/>
<reference evidence="1 2" key="1">
    <citation type="journal article" date="2011" name="BMC Genomics">
        <title>Insight into cross-talk between intra-amoebal pathogens.</title>
        <authorList>
            <person name="Gimenez G."/>
            <person name="Bertelli C."/>
            <person name="Moliner C."/>
            <person name="Robert C."/>
            <person name="Raoult D."/>
            <person name="Fournier P.E."/>
            <person name="Greub G."/>
        </authorList>
    </citation>
    <scope>NUCLEOTIDE SEQUENCE [LARGE SCALE GENOMIC DNA]</scope>
    <source>
        <strain evidence="1 2">LLAP12</strain>
    </source>
</reference>
<dbReference type="Proteomes" id="UP000002770">
    <property type="component" value="Unassembled WGS sequence"/>
</dbReference>
<sequence>MDAKPGLKYAYQAGNNATLTVEGGYMASIYVNAVQSDVPSTYVPGSAGMNTGAIFLQSLTKKSRVYG</sequence>
<protein>
    <submittedName>
        <fullName evidence="1">Uncharacterized protein</fullName>
    </submittedName>
</protein>
<keyword evidence="2" id="KW-1185">Reference proteome</keyword>
<dbReference type="InterPro" id="IPR007825">
    <property type="entry name" value="Major_OMP_Legionella"/>
</dbReference>
<dbReference type="Pfam" id="PF05150">
    <property type="entry name" value="Legionella_OMP"/>
    <property type="match status" value="1"/>
</dbReference>
<proteinExistence type="predicted"/>
<organism evidence="1 2">
    <name type="scientific">Legionella drancourtii LLAP12</name>
    <dbReference type="NCBI Taxonomy" id="658187"/>
    <lineage>
        <taxon>Bacteria</taxon>
        <taxon>Pseudomonadati</taxon>
        <taxon>Pseudomonadota</taxon>
        <taxon>Gammaproteobacteria</taxon>
        <taxon>Legionellales</taxon>
        <taxon>Legionellaceae</taxon>
        <taxon>Legionella</taxon>
    </lineage>
</organism>